<protein>
    <submittedName>
        <fullName evidence="2">Uncharacterized protein</fullName>
    </submittedName>
</protein>
<feature type="region of interest" description="Disordered" evidence="1">
    <location>
        <begin position="1"/>
        <end position="91"/>
    </location>
</feature>
<organism evidence="2 3">
    <name type="scientific">Neoarthrinium moseri</name>
    <dbReference type="NCBI Taxonomy" id="1658444"/>
    <lineage>
        <taxon>Eukaryota</taxon>
        <taxon>Fungi</taxon>
        <taxon>Dikarya</taxon>
        <taxon>Ascomycota</taxon>
        <taxon>Pezizomycotina</taxon>
        <taxon>Sordariomycetes</taxon>
        <taxon>Xylariomycetidae</taxon>
        <taxon>Amphisphaeriales</taxon>
        <taxon>Apiosporaceae</taxon>
        <taxon>Neoarthrinium</taxon>
    </lineage>
</organism>
<evidence type="ECO:0000313" key="2">
    <source>
        <dbReference type="EMBL" id="KAI1860561.1"/>
    </source>
</evidence>
<feature type="compositionally biased region" description="Basic and acidic residues" evidence="1">
    <location>
        <begin position="24"/>
        <end position="39"/>
    </location>
</feature>
<proteinExistence type="predicted"/>
<dbReference type="Proteomes" id="UP000829685">
    <property type="component" value="Unassembled WGS sequence"/>
</dbReference>
<sequence>MATPPLRPKPAAPPADGPPSADAKIGRRQDEVESEDRGGSDSGHAGSDDPFRSEDETSESAAAAPVVQFSDESDILSNDDRDSNDGCGPGESLRDRISGFLVDNATPLDLKLRHRALSRVSQFVSKHTDWLTGHRPTISGVDLAKFFPPVEYDKWWTRLDEEALQETLPTDPFYRYVGSLDKPYYTSWAPTWAKMMRIMGCLPTDIIGPKRYLASNSYPEVDVGGQLYANPHWTRKFCRRLARVALGGPCGHNYRLLAVFILWAVACRMNDRRRIPVNHGTDGGQFFDNLQRRLATTDGKKSIVAIHQEVRRELKSLGLELPWYSQVMSNIEKQMFRNDQDPFHKEVGPIFIDFDPYLVETEDLLAVEIAMNSCQSFGIPRFTNVGDRFRTVTNTKKFGYPKSSADFQDLWQRIYVDNLRFDKKRRQQARDGHLGPLTGLDRITGRGVDTRFGSSPGALSFGGDSGGSVVFGESPGASMLGDDLGDDGAAGSPRGDGAGTSPERLLPKLPDCPLPGSEGLVPIAGPKGKFFLPVGTEVPEYDLEVLPRTRALPALTMISEHRHESPYFDFATVENLLELENRLVL</sequence>
<name>A0A9P9WFK7_9PEZI</name>
<gene>
    <name evidence="2" type="ORF">JX265_009960</name>
</gene>
<evidence type="ECO:0000256" key="1">
    <source>
        <dbReference type="SAM" id="MobiDB-lite"/>
    </source>
</evidence>
<feature type="compositionally biased region" description="Basic and acidic residues" evidence="1">
    <location>
        <begin position="46"/>
        <end position="55"/>
    </location>
</feature>
<keyword evidence="3" id="KW-1185">Reference proteome</keyword>
<evidence type="ECO:0000313" key="3">
    <source>
        <dbReference type="Proteomes" id="UP000829685"/>
    </source>
</evidence>
<feature type="compositionally biased region" description="Pro residues" evidence="1">
    <location>
        <begin position="1"/>
        <end position="17"/>
    </location>
</feature>
<reference evidence="2" key="1">
    <citation type="submission" date="2021-03" db="EMBL/GenBank/DDBJ databases">
        <title>Revisited historic fungal species revealed as producer of novel bioactive compounds through whole genome sequencing and comparative genomics.</title>
        <authorList>
            <person name="Vignolle G.A."/>
            <person name="Hochenegger N."/>
            <person name="Mach R.L."/>
            <person name="Mach-Aigner A.R."/>
            <person name="Javad Rahimi M."/>
            <person name="Salim K.A."/>
            <person name="Chan C.M."/>
            <person name="Lim L.B.L."/>
            <person name="Cai F."/>
            <person name="Druzhinina I.S."/>
            <person name="U'Ren J.M."/>
            <person name="Derntl C."/>
        </authorList>
    </citation>
    <scope>NUCLEOTIDE SEQUENCE</scope>
    <source>
        <strain evidence="2">TUCIM 5799</strain>
    </source>
</reference>
<dbReference type="AlphaFoldDB" id="A0A9P9WFK7"/>
<dbReference type="EMBL" id="JAFIMR010000031">
    <property type="protein sequence ID" value="KAI1860561.1"/>
    <property type="molecule type" value="Genomic_DNA"/>
</dbReference>
<comment type="caution">
    <text evidence="2">The sequence shown here is derived from an EMBL/GenBank/DDBJ whole genome shotgun (WGS) entry which is preliminary data.</text>
</comment>
<accession>A0A9P9WFK7</accession>
<feature type="region of interest" description="Disordered" evidence="1">
    <location>
        <begin position="474"/>
        <end position="505"/>
    </location>
</feature>